<dbReference type="EMBL" id="BK016003">
    <property type="protein sequence ID" value="DAF89150.1"/>
    <property type="molecule type" value="Genomic_DNA"/>
</dbReference>
<sequence length="162" mass="17723">MGVKQRYQEADYLNVGGASTEEWALMGTGFSKIDDSPSAQTTSKRYVNNKSATKSVGSYDWSAPFEMDMIEEEKAVDYIVQIGRKEKTGADAETEYIRVDLKGEKGASGYPARKRKVAIEVADFTDNDGEIVGSGNLLGKGDWIEGHFDPSTKKFTEGTAEA</sequence>
<protein>
    <recommendedName>
        <fullName evidence="2">Major tail protein</fullName>
    </recommendedName>
</protein>
<reference evidence="1" key="1">
    <citation type="journal article" date="2021" name="Proc. Natl. Acad. Sci. U.S.A.">
        <title>A Catalog of Tens of Thousands of Viruses from Human Metagenomes Reveals Hidden Associations with Chronic Diseases.</title>
        <authorList>
            <person name="Tisza M.J."/>
            <person name="Buck C.B."/>
        </authorList>
    </citation>
    <scope>NUCLEOTIDE SEQUENCE</scope>
    <source>
        <strain evidence="1">CtC6C6</strain>
    </source>
</reference>
<evidence type="ECO:0000313" key="1">
    <source>
        <dbReference type="EMBL" id="DAF89150.1"/>
    </source>
</evidence>
<proteinExistence type="predicted"/>
<accession>A0A8S5U423</accession>
<evidence type="ECO:0008006" key="2">
    <source>
        <dbReference type="Google" id="ProtNLM"/>
    </source>
</evidence>
<name>A0A8S5U423_9CAUD</name>
<organism evidence="1">
    <name type="scientific">Siphoviridae sp. ctC6C6</name>
    <dbReference type="NCBI Taxonomy" id="2825376"/>
    <lineage>
        <taxon>Viruses</taxon>
        <taxon>Duplodnaviria</taxon>
        <taxon>Heunggongvirae</taxon>
        <taxon>Uroviricota</taxon>
        <taxon>Caudoviricetes</taxon>
    </lineage>
</organism>